<keyword evidence="2" id="KW-1185">Reference proteome</keyword>
<evidence type="ECO:0000313" key="2">
    <source>
        <dbReference type="Proteomes" id="UP000308600"/>
    </source>
</evidence>
<sequence>MPKAHIPAYLEDHNCSLCIDNYTIFKVDIPEGVHNPIKYPPAPLKQELVDRIISDFCEDISPAKLEESGCAVCGELHSTHEMQPLKNFSGYLEILEIEGIAKQERLDESDPIQDLMGPVIALDCKNICTTCRTSLYSGKIPKYALANGLWIGEIPSVLQNLTFIEKLLVSRVRLNCCFVRVASGFRKMISHVIAFESPMPKIYDKLPPSLEDLDEVLAILFTGPACPTQKEFARTPLLVRRNHVMNALNWLKLNHCDYADIEISEENMDEYPEDLPPVTIQYKQMDSNKISETMNLIDYEEEDGVNTGDCPFVVHGLS</sequence>
<proteinExistence type="predicted"/>
<protein>
    <submittedName>
        <fullName evidence="1">Uncharacterized protein</fullName>
    </submittedName>
</protein>
<reference evidence="1 2" key="1">
    <citation type="journal article" date="2019" name="Nat. Ecol. Evol.">
        <title>Megaphylogeny resolves global patterns of mushroom evolution.</title>
        <authorList>
            <person name="Varga T."/>
            <person name="Krizsan K."/>
            <person name="Foldi C."/>
            <person name="Dima B."/>
            <person name="Sanchez-Garcia M."/>
            <person name="Sanchez-Ramirez S."/>
            <person name="Szollosi G.J."/>
            <person name="Szarkandi J.G."/>
            <person name="Papp V."/>
            <person name="Albert L."/>
            <person name="Andreopoulos W."/>
            <person name="Angelini C."/>
            <person name="Antonin V."/>
            <person name="Barry K.W."/>
            <person name="Bougher N.L."/>
            <person name="Buchanan P."/>
            <person name="Buyck B."/>
            <person name="Bense V."/>
            <person name="Catcheside P."/>
            <person name="Chovatia M."/>
            <person name="Cooper J."/>
            <person name="Damon W."/>
            <person name="Desjardin D."/>
            <person name="Finy P."/>
            <person name="Geml J."/>
            <person name="Haridas S."/>
            <person name="Hughes K."/>
            <person name="Justo A."/>
            <person name="Karasinski D."/>
            <person name="Kautmanova I."/>
            <person name="Kiss B."/>
            <person name="Kocsube S."/>
            <person name="Kotiranta H."/>
            <person name="LaButti K.M."/>
            <person name="Lechner B.E."/>
            <person name="Liimatainen K."/>
            <person name="Lipzen A."/>
            <person name="Lukacs Z."/>
            <person name="Mihaltcheva S."/>
            <person name="Morgado L.N."/>
            <person name="Niskanen T."/>
            <person name="Noordeloos M.E."/>
            <person name="Ohm R.A."/>
            <person name="Ortiz-Santana B."/>
            <person name="Ovrebo C."/>
            <person name="Racz N."/>
            <person name="Riley R."/>
            <person name="Savchenko A."/>
            <person name="Shiryaev A."/>
            <person name="Soop K."/>
            <person name="Spirin V."/>
            <person name="Szebenyi C."/>
            <person name="Tomsovsky M."/>
            <person name="Tulloss R.E."/>
            <person name="Uehling J."/>
            <person name="Grigoriev I.V."/>
            <person name="Vagvolgyi C."/>
            <person name="Papp T."/>
            <person name="Martin F.M."/>
            <person name="Miettinen O."/>
            <person name="Hibbett D.S."/>
            <person name="Nagy L.G."/>
        </authorList>
    </citation>
    <scope>NUCLEOTIDE SEQUENCE [LARGE SCALE GENOMIC DNA]</scope>
    <source>
        <strain evidence="1 2">NL-1719</strain>
    </source>
</reference>
<evidence type="ECO:0000313" key="1">
    <source>
        <dbReference type="EMBL" id="TFK58815.1"/>
    </source>
</evidence>
<name>A0ACD2ZZG6_9AGAR</name>
<organism evidence="1 2">
    <name type="scientific">Pluteus cervinus</name>
    <dbReference type="NCBI Taxonomy" id="181527"/>
    <lineage>
        <taxon>Eukaryota</taxon>
        <taxon>Fungi</taxon>
        <taxon>Dikarya</taxon>
        <taxon>Basidiomycota</taxon>
        <taxon>Agaricomycotina</taxon>
        <taxon>Agaricomycetes</taxon>
        <taxon>Agaricomycetidae</taxon>
        <taxon>Agaricales</taxon>
        <taxon>Pluteineae</taxon>
        <taxon>Pluteaceae</taxon>
        <taxon>Pluteus</taxon>
    </lineage>
</organism>
<dbReference type="EMBL" id="ML209185">
    <property type="protein sequence ID" value="TFK58815.1"/>
    <property type="molecule type" value="Genomic_DNA"/>
</dbReference>
<dbReference type="Proteomes" id="UP000308600">
    <property type="component" value="Unassembled WGS sequence"/>
</dbReference>
<gene>
    <name evidence="1" type="ORF">BDN72DRAFT_781548</name>
</gene>
<feature type="non-terminal residue" evidence="1">
    <location>
        <position position="318"/>
    </location>
</feature>
<accession>A0ACD2ZZG6</accession>